<gene>
    <name evidence="3" type="ORF">PQR63_14285</name>
</gene>
<sequence length="256" mass="27038">MDTFPQITQAPVILITGGSRGVGAATARLAAAAGYDVAISFVSNESAALAVKTDVEATGRKALAIRADSADPEQVAQLFGAIDREFGRLDVLVNNAAVLAPQTRLEDLPFERMQRIFAVNAIGPILCAQQATKRMSYRHNGRGGSVINISSASARLGSPNEYVDYAASKGAVETFTTGFAKEVAREGIRVNCIRPGHIYTEMHASGGEPGRVDRVKDSIPMGRGGQPEEVARAILWLASTEASFITGTFLDVTGGK</sequence>
<dbReference type="Pfam" id="PF13561">
    <property type="entry name" value="adh_short_C2"/>
    <property type="match status" value="1"/>
</dbReference>
<dbReference type="PANTHER" id="PTHR43639:SF1">
    <property type="entry name" value="SHORT-CHAIN DEHYDROGENASE_REDUCTASE FAMILY PROTEIN"/>
    <property type="match status" value="1"/>
</dbReference>
<reference evidence="3 4" key="1">
    <citation type="journal article" date="2024" name="Chem. Sci.">
        <title>Discovery of megapolipeptins by genome mining of a Burkholderiales bacteria collection.</title>
        <authorList>
            <person name="Paulo B.S."/>
            <person name="Recchia M.J.J."/>
            <person name="Lee S."/>
            <person name="Fergusson C.H."/>
            <person name="Romanowski S.B."/>
            <person name="Hernandez A."/>
            <person name="Krull N."/>
            <person name="Liu D.Y."/>
            <person name="Cavanagh H."/>
            <person name="Bos A."/>
            <person name="Gray C.A."/>
            <person name="Murphy B.T."/>
            <person name="Linington R.G."/>
            <person name="Eustaquio A.S."/>
        </authorList>
    </citation>
    <scope>NUCLEOTIDE SEQUENCE [LARGE SCALE GENOMIC DNA]</scope>
    <source>
        <strain evidence="3 4">RL21-008-BIB-B</strain>
    </source>
</reference>
<keyword evidence="2" id="KW-0560">Oxidoreductase</keyword>
<keyword evidence="4" id="KW-1185">Reference proteome</keyword>
<dbReference type="InterPro" id="IPR020904">
    <property type="entry name" value="Sc_DH/Rdtase_CS"/>
</dbReference>
<comment type="similarity">
    <text evidence="1">Belongs to the short-chain dehydrogenases/reductases (SDR) family.</text>
</comment>
<dbReference type="PRINTS" id="PR00081">
    <property type="entry name" value="GDHRDH"/>
</dbReference>
<dbReference type="CDD" id="cd05233">
    <property type="entry name" value="SDR_c"/>
    <property type="match status" value="1"/>
</dbReference>
<evidence type="ECO:0000256" key="1">
    <source>
        <dbReference type="ARBA" id="ARBA00006484"/>
    </source>
</evidence>
<protein>
    <submittedName>
        <fullName evidence="3">SDR family oxidoreductase</fullName>
    </submittedName>
</protein>
<dbReference type="InterPro" id="IPR036291">
    <property type="entry name" value="NAD(P)-bd_dom_sf"/>
</dbReference>
<dbReference type="PRINTS" id="PR00080">
    <property type="entry name" value="SDRFAMILY"/>
</dbReference>
<evidence type="ECO:0000256" key="2">
    <source>
        <dbReference type="ARBA" id="ARBA00023002"/>
    </source>
</evidence>
<organism evidence="3 4">
    <name type="scientific">Herbaspirillum rhizosphaerae</name>
    <dbReference type="NCBI Taxonomy" id="346179"/>
    <lineage>
        <taxon>Bacteria</taxon>
        <taxon>Pseudomonadati</taxon>
        <taxon>Pseudomonadota</taxon>
        <taxon>Betaproteobacteria</taxon>
        <taxon>Burkholderiales</taxon>
        <taxon>Oxalobacteraceae</taxon>
        <taxon>Herbaspirillum</taxon>
    </lineage>
</organism>
<dbReference type="PROSITE" id="PS00061">
    <property type="entry name" value="ADH_SHORT"/>
    <property type="match status" value="1"/>
</dbReference>
<dbReference type="EMBL" id="JAQQFR010000009">
    <property type="protein sequence ID" value="MFL9879563.1"/>
    <property type="molecule type" value="Genomic_DNA"/>
</dbReference>
<name>A0ABW8Z9L0_9BURK</name>
<evidence type="ECO:0000313" key="4">
    <source>
        <dbReference type="Proteomes" id="UP001629214"/>
    </source>
</evidence>
<comment type="caution">
    <text evidence="3">The sequence shown here is derived from an EMBL/GenBank/DDBJ whole genome shotgun (WGS) entry which is preliminary data.</text>
</comment>
<dbReference type="Gene3D" id="3.40.50.720">
    <property type="entry name" value="NAD(P)-binding Rossmann-like Domain"/>
    <property type="match status" value="1"/>
</dbReference>
<dbReference type="Proteomes" id="UP001629214">
    <property type="component" value="Unassembled WGS sequence"/>
</dbReference>
<proteinExistence type="inferred from homology"/>
<dbReference type="PANTHER" id="PTHR43639">
    <property type="entry name" value="OXIDOREDUCTASE, SHORT-CHAIN DEHYDROGENASE/REDUCTASE FAMILY (AFU_ORTHOLOGUE AFUA_5G02870)"/>
    <property type="match status" value="1"/>
</dbReference>
<accession>A0ABW8Z9L0</accession>
<evidence type="ECO:0000313" key="3">
    <source>
        <dbReference type="EMBL" id="MFL9879563.1"/>
    </source>
</evidence>
<dbReference type="SUPFAM" id="SSF51735">
    <property type="entry name" value="NAD(P)-binding Rossmann-fold domains"/>
    <property type="match status" value="1"/>
</dbReference>
<dbReference type="RefSeq" id="WP_408168604.1">
    <property type="nucleotide sequence ID" value="NZ_JAQQFR010000009.1"/>
</dbReference>
<dbReference type="InterPro" id="IPR002347">
    <property type="entry name" value="SDR_fam"/>
</dbReference>